<dbReference type="PANTHER" id="PTHR30619">
    <property type="entry name" value="DNA INTERNALIZATION/COMPETENCE PROTEIN COMEC/REC2"/>
    <property type="match status" value="1"/>
</dbReference>
<name>A0AAW4PGJ1_9EURY</name>
<dbReference type="AlphaFoldDB" id="A0AAW4PGJ1"/>
<gene>
    <name evidence="2" type="ORF">EGH23_19665</name>
</gene>
<comment type="caution">
    <text evidence="2">The sequence shown here is derived from an EMBL/GenBank/DDBJ whole genome shotgun (WGS) entry which is preliminary data.</text>
</comment>
<organism evidence="2 3">
    <name type="scientific">Haloarcula nitratireducens</name>
    <dbReference type="NCBI Taxonomy" id="2487749"/>
    <lineage>
        <taxon>Archaea</taxon>
        <taxon>Methanobacteriati</taxon>
        <taxon>Methanobacteriota</taxon>
        <taxon>Stenosarchaea group</taxon>
        <taxon>Halobacteria</taxon>
        <taxon>Halobacteriales</taxon>
        <taxon>Haloarculaceae</taxon>
        <taxon>Haloarcula</taxon>
    </lineage>
</organism>
<evidence type="ECO:0000313" key="3">
    <source>
        <dbReference type="Proteomes" id="UP001430455"/>
    </source>
</evidence>
<dbReference type="InterPro" id="IPR036866">
    <property type="entry name" value="RibonucZ/Hydroxyglut_hydro"/>
</dbReference>
<dbReference type="Pfam" id="PF14520">
    <property type="entry name" value="HHH_5"/>
    <property type="match status" value="1"/>
</dbReference>
<protein>
    <submittedName>
        <fullName evidence="2">MBL fold metallo-hydrolase</fullName>
    </submittedName>
</protein>
<dbReference type="InterPro" id="IPR001279">
    <property type="entry name" value="Metallo-B-lactamas"/>
</dbReference>
<dbReference type="InterPro" id="IPR052159">
    <property type="entry name" value="Competence_DNA_uptake"/>
</dbReference>
<dbReference type="EMBL" id="RKLT01000014">
    <property type="protein sequence ID" value="MBX0297099.1"/>
    <property type="molecule type" value="Genomic_DNA"/>
</dbReference>
<dbReference type="InterPro" id="IPR007110">
    <property type="entry name" value="Ig-like_dom"/>
</dbReference>
<dbReference type="Proteomes" id="UP001430455">
    <property type="component" value="Unassembled WGS sequence"/>
</dbReference>
<keyword evidence="3" id="KW-1185">Reference proteome</keyword>
<dbReference type="Gene3D" id="3.60.15.10">
    <property type="entry name" value="Ribonuclease Z/Hydroxyacylglutathione hydrolase-like"/>
    <property type="match status" value="1"/>
</dbReference>
<sequence>MSQRECNGSQKNEEVYLIDAGADVNRLKKELTQDHINILIITHFHQDHYQGAIGLLESPDVVVESVYTPPSFYQADNRESIEGGASLSLEERQKTLEDKDFTDLQKEIMAGASENTEINEDTIIEKEGISIKGLGPRVLRDIKEDPSVLNKIQDAVNDPEKDEVEVLNEMGNEHGSRIESADPSKLANENSAVVRISDGEVSHLFTGDIGHLAESEHLLDYYGETELSVDVLHVPHHGATIDDRNSIGGTKGNTDCFLATVSPNIAVVSSELVSRHSHPDPKFFERCSEQDIAVAWTGIHGDIDQENVREIEEGLAKYDPDELLKLRSVHRDQRADAAKKLKAENEIVISDYALDPELVSEERYDCSLSELENQLSGKETSLNLGDNIRAGMIAQDERSDAMNSLEGGERVKLDEYYLDPNLFTNHGYNIKKDTSLSEQLGELAGGTDLTENAKLGLLVPEDRPESMDDLDWPVNIGKGDYSLVEAATNSKGKVKSGVESCFYDPATELTDIPQVGKETQEALIDEGYESISELKCVVEDCEFSESDLSRVSNVGEATYTWIKKEVERRFAK</sequence>
<accession>A0AAW4PGJ1</accession>
<evidence type="ECO:0000259" key="1">
    <source>
        <dbReference type="PROSITE" id="PS50835"/>
    </source>
</evidence>
<evidence type="ECO:0000313" key="2">
    <source>
        <dbReference type="EMBL" id="MBX0297099.1"/>
    </source>
</evidence>
<dbReference type="PROSITE" id="PS50835">
    <property type="entry name" value="IG_LIKE"/>
    <property type="match status" value="1"/>
</dbReference>
<reference evidence="2 3" key="1">
    <citation type="submission" date="2021-06" db="EMBL/GenBank/DDBJ databases">
        <title>Halomicroarcula sp. a new haloarchaeum isolated from saline soil.</title>
        <authorList>
            <person name="Duran-Viseras A."/>
            <person name="Sanchez-Porro C."/>
            <person name="Ventosa A."/>
        </authorList>
    </citation>
    <scope>NUCLEOTIDE SEQUENCE [LARGE SCALE GENOMIC DNA]</scope>
    <source>
        <strain evidence="2 3">F27</strain>
    </source>
</reference>
<dbReference type="RefSeq" id="WP_268899488.1">
    <property type="nucleotide sequence ID" value="NZ_RKLT01000014.1"/>
</dbReference>
<dbReference type="PANTHER" id="PTHR30619:SF1">
    <property type="entry name" value="RECOMBINATION PROTEIN 2"/>
    <property type="match status" value="1"/>
</dbReference>
<dbReference type="Gene3D" id="1.10.150.20">
    <property type="entry name" value="5' to 3' exonuclease, C-terminal subdomain"/>
    <property type="match status" value="1"/>
</dbReference>
<feature type="domain" description="Ig-like" evidence="1">
    <location>
        <begin position="513"/>
        <end position="572"/>
    </location>
</feature>
<dbReference type="SUPFAM" id="SSF56281">
    <property type="entry name" value="Metallo-hydrolase/oxidoreductase"/>
    <property type="match status" value="1"/>
</dbReference>
<proteinExistence type="predicted"/>
<dbReference type="Pfam" id="PF00753">
    <property type="entry name" value="Lactamase_B"/>
    <property type="match status" value="1"/>
</dbReference>